<keyword evidence="3" id="KW-1185">Reference proteome</keyword>
<dbReference type="EMBL" id="AAWS01000022">
    <property type="protein sequence ID" value="EAY27553.1"/>
    <property type="molecule type" value="Genomic_DNA"/>
</dbReference>
<dbReference type="RefSeq" id="WP_002699181.1">
    <property type="nucleotide sequence ID" value="NZ_AAWS01000022.1"/>
</dbReference>
<dbReference type="Proteomes" id="UP000004095">
    <property type="component" value="Unassembled WGS sequence"/>
</dbReference>
<dbReference type="InterPro" id="IPR018490">
    <property type="entry name" value="cNMP-bd_dom_sf"/>
</dbReference>
<proteinExistence type="predicted"/>
<evidence type="ECO:0000313" key="2">
    <source>
        <dbReference type="EMBL" id="EAY27553.1"/>
    </source>
</evidence>
<feature type="domain" description="Cyclic nucleotide-binding" evidence="1">
    <location>
        <begin position="10"/>
        <end position="112"/>
    </location>
</feature>
<dbReference type="AlphaFoldDB" id="A1ZPP8"/>
<dbReference type="Gene3D" id="2.60.120.10">
    <property type="entry name" value="Jelly Rolls"/>
    <property type="match status" value="1"/>
</dbReference>
<sequence length="189" mass="22301">MDTLLYFLKNTANFPESLLPEVVTYFTKEEVPKGSYLVKEGQYCRKMSYIHQGYFRFYSYNEDKQITHWIFGEGQLVTDIASFFLNEPAKWNIQALSGTTIYTITNRSYQLLKTKIPGWNEYEKVMIVKFMSGLENRVYSFLSMTTKQRYDYLFKSYKNIFNEVPLQYIASMLGMTPETLSRIRASKNS</sequence>
<dbReference type="OrthoDB" id="792939at2"/>
<dbReference type="eggNOG" id="COG0664">
    <property type="taxonomic scope" value="Bacteria"/>
</dbReference>
<evidence type="ECO:0000313" key="3">
    <source>
        <dbReference type="Proteomes" id="UP000004095"/>
    </source>
</evidence>
<reference evidence="2 3" key="1">
    <citation type="submission" date="2007-01" db="EMBL/GenBank/DDBJ databases">
        <authorList>
            <person name="Haygood M."/>
            <person name="Podell S."/>
            <person name="Anderson C."/>
            <person name="Hopkinson B."/>
            <person name="Roe K."/>
            <person name="Barbeau K."/>
            <person name="Gaasterland T."/>
            <person name="Ferriera S."/>
            <person name="Johnson J."/>
            <person name="Kravitz S."/>
            <person name="Beeson K."/>
            <person name="Sutton G."/>
            <person name="Rogers Y.-H."/>
            <person name="Friedman R."/>
            <person name="Frazier M."/>
            <person name="Venter J.C."/>
        </authorList>
    </citation>
    <scope>NUCLEOTIDE SEQUENCE [LARGE SCALE GENOMIC DNA]</scope>
    <source>
        <strain evidence="2 3">ATCC 23134</strain>
    </source>
</reference>
<dbReference type="Pfam" id="PF00027">
    <property type="entry name" value="cNMP_binding"/>
    <property type="match status" value="1"/>
</dbReference>
<gene>
    <name evidence="2" type="ORF">M23134_02800</name>
</gene>
<dbReference type="InterPro" id="IPR000595">
    <property type="entry name" value="cNMP-bd_dom"/>
</dbReference>
<comment type="caution">
    <text evidence="2">The sequence shown here is derived from an EMBL/GenBank/DDBJ whole genome shotgun (WGS) entry which is preliminary data.</text>
</comment>
<name>A1ZPP8_MICM2</name>
<evidence type="ECO:0000259" key="1">
    <source>
        <dbReference type="PROSITE" id="PS50042"/>
    </source>
</evidence>
<accession>A1ZPP8</accession>
<dbReference type="PROSITE" id="PS50042">
    <property type="entry name" value="CNMP_BINDING_3"/>
    <property type="match status" value="1"/>
</dbReference>
<organism evidence="2 3">
    <name type="scientific">Microscilla marina ATCC 23134</name>
    <dbReference type="NCBI Taxonomy" id="313606"/>
    <lineage>
        <taxon>Bacteria</taxon>
        <taxon>Pseudomonadati</taxon>
        <taxon>Bacteroidota</taxon>
        <taxon>Cytophagia</taxon>
        <taxon>Cytophagales</taxon>
        <taxon>Microscillaceae</taxon>
        <taxon>Microscilla</taxon>
    </lineage>
</organism>
<dbReference type="SUPFAM" id="SSF51206">
    <property type="entry name" value="cAMP-binding domain-like"/>
    <property type="match status" value="1"/>
</dbReference>
<dbReference type="InterPro" id="IPR014710">
    <property type="entry name" value="RmlC-like_jellyroll"/>
</dbReference>
<dbReference type="CDD" id="cd00038">
    <property type="entry name" value="CAP_ED"/>
    <property type="match status" value="1"/>
</dbReference>
<protein>
    <submittedName>
        <fullName evidence="2">Cyclic nucleotide-binding domain protein</fullName>
    </submittedName>
</protein>